<protein>
    <submittedName>
        <fullName evidence="8">Sigma-70 family RNA polymerase sigma factor</fullName>
    </submittedName>
</protein>
<evidence type="ECO:0000256" key="4">
    <source>
        <dbReference type="ARBA" id="ARBA00023125"/>
    </source>
</evidence>
<sequence>MSTSEKKQDREARFSKLYGLVYNDVLRFIQRRAGPDHAEDIAHEAFMAAWRRLDHLPSKHDEARAWLFATARNCMLNNQRGQARQGALAVRVATWTPTFVDAETDMTHLCIDLAAAWQRLRPEDQETLSLAIWEDLPSSQAGQVLGISSAAYRIRLHRARKSLRRELDSSPYPASLAESLMTE</sequence>
<dbReference type="InterPro" id="IPR039425">
    <property type="entry name" value="RNA_pol_sigma-70-like"/>
</dbReference>
<dbReference type="RefSeq" id="WP_210100366.1">
    <property type="nucleotide sequence ID" value="NZ_BAABLK010000087.1"/>
</dbReference>
<accession>A0ABP9TQW9</accession>
<evidence type="ECO:0000259" key="7">
    <source>
        <dbReference type="Pfam" id="PF08281"/>
    </source>
</evidence>
<feature type="domain" description="RNA polymerase sigma factor 70 region 4 type 2" evidence="7">
    <location>
        <begin position="114"/>
        <end position="163"/>
    </location>
</feature>
<evidence type="ECO:0000256" key="1">
    <source>
        <dbReference type="ARBA" id="ARBA00010641"/>
    </source>
</evidence>
<dbReference type="Proteomes" id="UP001501257">
    <property type="component" value="Unassembled WGS sequence"/>
</dbReference>
<dbReference type="Gene3D" id="1.10.10.10">
    <property type="entry name" value="Winged helix-like DNA-binding domain superfamily/Winged helix DNA-binding domain"/>
    <property type="match status" value="1"/>
</dbReference>
<evidence type="ECO:0000256" key="5">
    <source>
        <dbReference type="ARBA" id="ARBA00023163"/>
    </source>
</evidence>
<proteinExistence type="inferred from homology"/>
<evidence type="ECO:0000313" key="9">
    <source>
        <dbReference type="Proteomes" id="UP001501257"/>
    </source>
</evidence>
<comment type="caution">
    <text evidence="8">The sequence shown here is derived from an EMBL/GenBank/DDBJ whole genome shotgun (WGS) entry which is preliminary data.</text>
</comment>
<dbReference type="EMBL" id="BAABLK010000087">
    <property type="protein sequence ID" value="GAA5228693.1"/>
    <property type="molecule type" value="Genomic_DNA"/>
</dbReference>
<dbReference type="SUPFAM" id="SSF88946">
    <property type="entry name" value="Sigma2 domain of RNA polymerase sigma factors"/>
    <property type="match status" value="1"/>
</dbReference>
<evidence type="ECO:0000256" key="3">
    <source>
        <dbReference type="ARBA" id="ARBA00023082"/>
    </source>
</evidence>
<dbReference type="InterPro" id="IPR013249">
    <property type="entry name" value="RNA_pol_sigma70_r4_t2"/>
</dbReference>
<dbReference type="Pfam" id="PF08281">
    <property type="entry name" value="Sigma70_r4_2"/>
    <property type="match status" value="1"/>
</dbReference>
<dbReference type="InterPro" id="IPR013325">
    <property type="entry name" value="RNA_pol_sigma_r2"/>
</dbReference>
<dbReference type="PANTHER" id="PTHR43133:SF8">
    <property type="entry name" value="RNA POLYMERASE SIGMA FACTOR HI_1459-RELATED"/>
    <property type="match status" value="1"/>
</dbReference>
<keyword evidence="9" id="KW-1185">Reference proteome</keyword>
<evidence type="ECO:0000256" key="2">
    <source>
        <dbReference type="ARBA" id="ARBA00023015"/>
    </source>
</evidence>
<dbReference type="InterPro" id="IPR007627">
    <property type="entry name" value="RNA_pol_sigma70_r2"/>
</dbReference>
<dbReference type="InterPro" id="IPR013324">
    <property type="entry name" value="RNA_pol_sigma_r3/r4-like"/>
</dbReference>
<keyword evidence="5" id="KW-0804">Transcription</keyword>
<feature type="domain" description="RNA polymerase sigma-70 region 2" evidence="6">
    <location>
        <begin position="18"/>
        <end position="84"/>
    </location>
</feature>
<dbReference type="InterPro" id="IPR014284">
    <property type="entry name" value="RNA_pol_sigma-70_dom"/>
</dbReference>
<dbReference type="NCBIfam" id="TIGR02937">
    <property type="entry name" value="sigma70-ECF"/>
    <property type="match status" value="1"/>
</dbReference>
<evidence type="ECO:0000259" key="6">
    <source>
        <dbReference type="Pfam" id="PF04542"/>
    </source>
</evidence>
<organism evidence="8 9">
    <name type="scientific">Paeniglutamicibacter antarcticus</name>
    <dbReference type="NCBI Taxonomy" id="494023"/>
    <lineage>
        <taxon>Bacteria</taxon>
        <taxon>Bacillati</taxon>
        <taxon>Actinomycetota</taxon>
        <taxon>Actinomycetes</taxon>
        <taxon>Micrococcales</taxon>
        <taxon>Micrococcaceae</taxon>
        <taxon>Paeniglutamicibacter</taxon>
    </lineage>
</organism>
<dbReference type="Pfam" id="PF04542">
    <property type="entry name" value="Sigma70_r2"/>
    <property type="match status" value="1"/>
</dbReference>
<keyword evidence="3" id="KW-0731">Sigma factor</keyword>
<dbReference type="InterPro" id="IPR036388">
    <property type="entry name" value="WH-like_DNA-bd_sf"/>
</dbReference>
<name>A0ABP9TQW9_9MICC</name>
<dbReference type="PANTHER" id="PTHR43133">
    <property type="entry name" value="RNA POLYMERASE ECF-TYPE SIGMA FACTO"/>
    <property type="match status" value="1"/>
</dbReference>
<keyword evidence="4" id="KW-0238">DNA-binding</keyword>
<keyword evidence="2" id="KW-0805">Transcription regulation</keyword>
<evidence type="ECO:0000313" key="8">
    <source>
        <dbReference type="EMBL" id="GAA5228693.1"/>
    </source>
</evidence>
<reference evidence="9" key="1">
    <citation type="journal article" date="2019" name="Int. J. Syst. Evol. Microbiol.">
        <title>The Global Catalogue of Microorganisms (GCM) 10K type strain sequencing project: providing services to taxonomists for standard genome sequencing and annotation.</title>
        <authorList>
            <consortium name="The Broad Institute Genomics Platform"/>
            <consortium name="The Broad Institute Genome Sequencing Center for Infectious Disease"/>
            <person name="Wu L."/>
            <person name="Ma J."/>
        </authorList>
    </citation>
    <scope>NUCLEOTIDE SEQUENCE [LARGE SCALE GENOMIC DNA]</scope>
    <source>
        <strain evidence="9">JCM 18952</strain>
    </source>
</reference>
<gene>
    <name evidence="8" type="ORF">GCM10025778_32320</name>
</gene>
<dbReference type="Gene3D" id="1.10.1740.10">
    <property type="match status" value="1"/>
</dbReference>
<dbReference type="SUPFAM" id="SSF88659">
    <property type="entry name" value="Sigma3 and sigma4 domains of RNA polymerase sigma factors"/>
    <property type="match status" value="1"/>
</dbReference>
<comment type="similarity">
    <text evidence="1">Belongs to the sigma-70 factor family. ECF subfamily.</text>
</comment>